<organism evidence="1 2">
    <name type="scientific">Mucilaginibacter gotjawali</name>
    <dbReference type="NCBI Taxonomy" id="1550579"/>
    <lineage>
        <taxon>Bacteria</taxon>
        <taxon>Pseudomonadati</taxon>
        <taxon>Bacteroidota</taxon>
        <taxon>Sphingobacteriia</taxon>
        <taxon>Sphingobacteriales</taxon>
        <taxon>Sphingobacteriaceae</taxon>
        <taxon>Mucilaginibacter</taxon>
    </lineage>
</organism>
<dbReference type="KEGG" id="mgot:MgSA37_01618"/>
<sequence length="31" mass="3623">MNAEVNYFIIKNWASVFDIKILNLIALLRSL</sequence>
<dbReference type="EMBL" id="AP017313">
    <property type="protein sequence ID" value="BAU53450.1"/>
    <property type="molecule type" value="Genomic_DNA"/>
</dbReference>
<dbReference type="AlphaFoldDB" id="A0A0X8X0K7"/>
<evidence type="ECO:0000313" key="2">
    <source>
        <dbReference type="Proteomes" id="UP000218263"/>
    </source>
</evidence>
<evidence type="ECO:0000313" key="1">
    <source>
        <dbReference type="EMBL" id="BAU53450.1"/>
    </source>
</evidence>
<accession>A0A0X8X0K7</accession>
<name>A0A0X8X0K7_9SPHI</name>
<protein>
    <submittedName>
        <fullName evidence="1">Uncharacterized protein</fullName>
    </submittedName>
</protein>
<dbReference type="Proteomes" id="UP000218263">
    <property type="component" value="Chromosome"/>
</dbReference>
<gene>
    <name evidence="1" type="ORF">MgSA37_01618</name>
</gene>
<proteinExistence type="predicted"/>
<reference evidence="1 2" key="1">
    <citation type="submission" date="2015-12" db="EMBL/GenBank/DDBJ databases">
        <title>Genome sequence of Mucilaginibacter gotjawali.</title>
        <authorList>
            <person name="Lee J.S."/>
            <person name="Lee K.C."/>
            <person name="Kim K.K."/>
            <person name="Lee B.W."/>
        </authorList>
    </citation>
    <scope>NUCLEOTIDE SEQUENCE [LARGE SCALE GENOMIC DNA]</scope>
    <source>
        <strain evidence="1 2">SA3-7</strain>
    </source>
</reference>
<keyword evidence="2" id="KW-1185">Reference proteome</keyword>